<dbReference type="SMART" id="SM00530">
    <property type="entry name" value="HTH_XRE"/>
    <property type="match status" value="1"/>
</dbReference>
<protein>
    <submittedName>
        <fullName evidence="2">Helix-turn-helix domain-containing protein</fullName>
    </submittedName>
</protein>
<dbReference type="SUPFAM" id="SSF47413">
    <property type="entry name" value="lambda repressor-like DNA-binding domains"/>
    <property type="match status" value="1"/>
</dbReference>
<dbReference type="InterPro" id="IPR001387">
    <property type="entry name" value="Cro/C1-type_HTH"/>
</dbReference>
<organism evidence="2 3">
    <name type="scientific">Nocardia testacea</name>
    <dbReference type="NCBI Taxonomy" id="248551"/>
    <lineage>
        <taxon>Bacteria</taxon>
        <taxon>Bacillati</taxon>
        <taxon>Actinomycetota</taxon>
        <taxon>Actinomycetes</taxon>
        <taxon>Mycobacteriales</taxon>
        <taxon>Nocardiaceae</taxon>
        <taxon>Nocardia</taxon>
    </lineage>
</organism>
<dbReference type="Proteomes" id="UP001611494">
    <property type="component" value="Unassembled WGS sequence"/>
</dbReference>
<sequence>MVTETTDDAVGSRVAQARKLAGITQRELAARANVSIGLVRSVEQKRVPATAAFLGAVSKALRVGVADLTGQPFLPAPGRDAEMHVAISGLRTELAAYDIDNHAVSEVRHPEQLREPVDRIRVYRRNASFHRLGEELLPLMGELRAAVHRSAGREREQAAALLCELYYSAHSLAHKLGYTDLAGTAVDRMTWSAAKSGDPLWIAAAQFQRAAILTSGGDWTAAMRFLEGCRADIELRLGSATRPDLIAWGGLHLQSGLAASRSGKRDLADEHLEEARDAARRLGDDRDQILSFGPTNVGIWSVALSVEAMDAATALSRARTVMIPATTPKERAGHHYIDLSRAFLLQGDRAKALESLYRAKRIRARPDPVQPDGP</sequence>
<comment type="caution">
    <text evidence="2">The sequence shown here is derived from an EMBL/GenBank/DDBJ whole genome shotgun (WGS) entry which is preliminary data.</text>
</comment>
<keyword evidence="3" id="KW-1185">Reference proteome</keyword>
<evidence type="ECO:0000313" key="3">
    <source>
        <dbReference type="Proteomes" id="UP001611494"/>
    </source>
</evidence>
<name>A0ABW7W5A6_9NOCA</name>
<dbReference type="InterPro" id="IPR010982">
    <property type="entry name" value="Lambda_DNA-bd_dom_sf"/>
</dbReference>
<dbReference type="Pfam" id="PF01381">
    <property type="entry name" value="HTH_3"/>
    <property type="match status" value="1"/>
</dbReference>
<dbReference type="RefSeq" id="WP_397065085.1">
    <property type="nucleotide sequence ID" value="NZ_JBIRYL010000011.1"/>
</dbReference>
<dbReference type="PROSITE" id="PS50943">
    <property type="entry name" value="HTH_CROC1"/>
    <property type="match status" value="1"/>
</dbReference>
<evidence type="ECO:0000259" key="1">
    <source>
        <dbReference type="PROSITE" id="PS50943"/>
    </source>
</evidence>
<gene>
    <name evidence="2" type="ORF">ACH49Z_24915</name>
</gene>
<dbReference type="CDD" id="cd00093">
    <property type="entry name" value="HTH_XRE"/>
    <property type="match status" value="1"/>
</dbReference>
<feature type="domain" description="HTH cro/C1-type" evidence="1">
    <location>
        <begin position="14"/>
        <end position="68"/>
    </location>
</feature>
<evidence type="ECO:0000313" key="2">
    <source>
        <dbReference type="EMBL" id="MFI2233095.1"/>
    </source>
</evidence>
<reference evidence="2 3" key="1">
    <citation type="submission" date="2024-10" db="EMBL/GenBank/DDBJ databases">
        <title>The Natural Products Discovery Center: Release of the First 8490 Sequenced Strains for Exploring Actinobacteria Biosynthetic Diversity.</title>
        <authorList>
            <person name="Kalkreuter E."/>
            <person name="Kautsar S.A."/>
            <person name="Yang D."/>
            <person name="Bader C.D."/>
            <person name="Teijaro C.N."/>
            <person name="Fluegel L."/>
            <person name="Davis C.M."/>
            <person name="Simpson J.R."/>
            <person name="Lauterbach L."/>
            <person name="Steele A.D."/>
            <person name="Gui C."/>
            <person name="Meng S."/>
            <person name="Li G."/>
            <person name="Viehrig K."/>
            <person name="Ye F."/>
            <person name="Su P."/>
            <person name="Kiefer A.F."/>
            <person name="Nichols A."/>
            <person name="Cepeda A.J."/>
            <person name="Yan W."/>
            <person name="Fan B."/>
            <person name="Jiang Y."/>
            <person name="Adhikari A."/>
            <person name="Zheng C.-J."/>
            <person name="Schuster L."/>
            <person name="Cowan T.M."/>
            <person name="Smanski M.J."/>
            <person name="Chevrette M.G."/>
            <person name="De Carvalho L.P.S."/>
            <person name="Shen B."/>
        </authorList>
    </citation>
    <scope>NUCLEOTIDE SEQUENCE [LARGE SCALE GENOMIC DNA]</scope>
    <source>
        <strain evidence="2 3">NPDC019377</strain>
    </source>
</reference>
<proteinExistence type="predicted"/>
<dbReference type="EMBL" id="JBIRYL010000011">
    <property type="protein sequence ID" value="MFI2233095.1"/>
    <property type="molecule type" value="Genomic_DNA"/>
</dbReference>
<accession>A0ABW7W5A6</accession>
<dbReference type="Gene3D" id="1.10.260.40">
    <property type="entry name" value="lambda repressor-like DNA-binding domains"/>
    <property type="match status" value="1"/>
</dbReference>